<dbReference type="CDD" id="cd00431">
    <property type="entry name" value="cysteine_hydrolases"/>
    <property type="match status" value="1"/>
</dbReference>
<feature type="domain" description="Isochorismatase-like" evidence="3">
    <location>
        <begin position="3"/>
        <end position="185"/>
    </location>
</feature>
<gene>
    <name evidence="4" type="ORF">NA57DRAFT_76802</name>
</gene>
<evidence type="ECO:0000313" key="5">
    <source>
        <dbReference type="Proteomes" id="UP000799772"/>
    </source>
</evidence>
<evidence type="ECO:0000313" key="4">
    <source>
        <dbReference type="EMBL" id="KAF2098003.1"/>
    </source>
</evidence>
<evidence type="ECO:0000256" key="2">
    <source>
        <dbReference type="ARBA" id="ARBA00022801"/>
    </source>
</evidence>
<evidence type="ECO:0000256" key="1">
    <source>
        <dbReference type="ARBA" id="ARBA00006336"/>
    </source>
</evidence>
<sequence length="193" mass="21409">MTTALIIVDMQRLFLDMTDTALPNILKLASHFKSRNLPIFLTQHGHAKRDLKDPNYKNQLVEKMGRDECLVMGTKNWEFLPEIKAIIPAKPESGDGGDVRVIPKNTYDSFINTGLEGILRSKSVERVVVCGVMTNFCCDTTARSAFNRGFQTWMVKDACGSASKTQHEIGLKAFELLCGGLVTTDEVLNRLGG</sequence>
<dbReference type="EMBL" id="ML978127">
    <property type="protein sequence ID" value="KAF2098003.1"/>
    <property type="molecule type" value="Genomic_DNA"/>
</dbReference>
<dbReference type="SUPFAM" id="SSF52499">
    <property type="entry name" value="Isochorismatase-like hydrolases"/>
    <property type="match status" value="1"/>
</dbReference>
<name>A0A9P4IET4_9PEZI</name>
<dbReference type="GO" id="GO:0016787">
    <property type="term" value="F:hydrolase activity"/>
    <property type="evidence" value="ECO:0007669"/>
    <property type="project" value="UniProtKB-KW"/>
</dbReference>
<reference evidence="4" key="1">
    <citation type="journal article" date="2020" name="Stud. Mycol.">
        <title>101 Dothideomycetes genomes: a test case for predicting lifestyles and emergence of pathogens.</title>
        <authorList>
            <person name="Haridas S."/>
            <person name="Albert R."/>
            <person name="Binder M."/>
            <person name="Bloem J."/>
            <person name="Labutti K."/>
            <person name="Salamov A."/>
            <person name="Andreopoulos B."/>
            <person name="Baker S."/>
            <person name="Barry K."/>
            <person name="Bills G."/>
            <person name="Bluhm B."/>
            <person name="Cannon C."/>
            <person name="Castanera R."/>
            <person name="Culley D."/>
            <person name="Daum C."/>
            <person name="Ezra D."/>
            <person name="Gonzalez J."/>
            <person name="Henrissat B."/>
            <person name="Kuo A."/>
            <person name="Liang C."/>
            <person name="Lipzen A."/>
            <person name="Lutzoni F."/>
            <person name="Magnuson J."/>
            <person name="Mondo S."/>
            <person name="Nolan M."/>
            <person name="Ohm R."/>
            <person name="Pangilinan J."/>
            <person name="Park H.-J."/>
            <person name="Ramirez L."/>
            <person name="Alfaro M."/>
            <person name="Sun H."/>
            <person name="Tritt A."/>
            <person name="Yoshinaga Y."/>
            <person name="Zwiers L.-H."/>
            <person name="Turgeon B."/>
            <person name="Goodwin S."/>
            <person name="Spatafora J."/>
            <person name="Crous P."/>
            <person name="Grigoriev I."/>
        </authorList>
    </citation>
    <scope>NUCLEOTIDE SEQUENCE</scope>
    <source>
        <strain evidence="4">CBS 133067</strain>
    </source>
</reference>
<dbReference type="AlphaFoldDB" id="A0A9P4IET4"/>
<keyword evidence="2 4" id="KW-0378">Hydrolase</keyword>
<evidence type="ECO:0000259" key="3">
    <source>
        <dbReference type="Pfam" id="PF00857"/>
    </source>
</evidence>
<dbReference type="InterPro" id="IPR036380">
    <property type="entry name" value="Isochorismatase-like_sf"/>
</dbReference>
<organism evidence="4 5">
    <name type="scientific">Rhizodiscina lignyota</name>
    <dbReference type="NCBI Taxonomy" id="1504668"/>
    <lineage>
        <taxon>Eukaryota</taxon>
        <taxon>Fungi</taxon>
        <taxon>Dikarya</taxon>
        <taxon>Ascomycota</taxon>
        <taxon>Pezizomycotina</taxon>
        <taxon>Dothideomycetes</taxon>
        <taxon>Pleosporomycetidae</taxon>
        <taxon>Aulographales</taxon>
        <taxon>Rhizodiscinaceae</taxon>
        <taxon>Rhizodiscina</taxon>
    </lineage>
</organism>
<dbReference type="PANTHER" id="PTHR43540">
    <property type="entry name" value="PEROXYUREIDOACRYLATE/UREIDOACRYLATE AMIDOHYDROLASE-RELATED"/>
    <property type="match status" value="1"/>
</dbReference>
<dbReference type="Gene3D" id="3.40.50.850">
    <property type="entry name" value="Isochorismatase-like"/>
    <property type="match status" value="1"/>
</dbReference>
<dbReference type="PANTHER" id="PTHR43540:SF6">
    <property type="entry name" value="ISOCHORISMATASE-LIKE DOMAIN-CONTAINING PROTEIN"/>
    <property type="match status" value="1"/>
</dbReference>
<comment type="caution">
    <text evidence="4">The sequence shown here is derived from an EMBL/GenBank/DDBJ whole genome shotgun (WGS) entry which is preliminary data.</text>
</comment>
<dbReference type="Pfam" id="PF00857">
    <property type="entry name" value="Isochorismatase"/>
    <property type="match status" value="1"/>
</dbReference>
<dbReference type="OrthoDB" id="167809at2759"/>
<proteinExistence type="inferred from homology"/>
<dbReference type="InterPro" id="IPR000868">
    <property type="entry name" value="Isochorismatase-like_dom"/>
</dbReference>
<dbReference type="Proteomes" id="UP000799772">
    <property type="component" value="Unassembled WGS sequence"/>
</dbReference>
<comment type="similarity">
    <text evidence="1">Belongs to the isochorismatase family.</text>
</comment>
<protein>
    <submittedName>
        <fullName evidence="4">Isochorismatase hydrolase</fullName>
    </submittedName>
</protein>
<accession>A0A9P4IET4</accession>
<keyword evidence="5" id="KW-1185">Reference proteome</keyword>
<dbReference type="InterPro" id="IPR050272">
    <property type="entry name" value="Isochorismatase-like_hydrls"/>
</dbReference>